<keyword evidence="1 3" id="KW-0238">DNA-binding</keyword>
<dbReference type="CDD" id="cd00059">
    <property type="entry name" value="FH_FOX"/>
    <property type="match status" value="1"/>
</dbReference>
<dbReference type="KEGG" id="ksn:43591871"/>
<dbReference type="PRINTS" id="PR00053">
    <property type="entry name" value="FORKHEAD"/>
</dbReference>
<reference evidence="5" key="1">
    <citation type="submission" date="2017-08" db="EMBL/GenBank/DDBJ databases">
        <authorList>
            <person name="Cuomo C."/>
            <person name="Billmyre B."/>
            <person name="Heitman J."/>
        </authorList>
    </citation>
    <scope>NUCLEOTIDE SEQUENCE</scope>
    <source>
        <strain evidence="5">CBS 12478</strain>
    </source>
</reference>
<dbReference type="InterPro" id="IPR050211">
    <property type="entry name" value="FOX_domain-containing"/>
</dbReference>
<dbReference type="AlphaFoldDB" id="A0AAJ8MWD6"/>
<dbReference type="SUPFAM" id="SSF46785">
    <property type="entry name" value="Winged helix' DNA-binding domain"/>
    <property type="match status" value="1"/>
</dbReference>
<sequence length="293" mass="33119">MLLNHAVNHPAHVYSVHIPSQPRDMSNKTNGPSAAYSAFLVRRRPVVQALGISSSLTLKLDDPPFQLTHSDLVRYRSRARSPLGQHRLASQSRTSKDGGIMTIAEACWIKWEEETGICRKLGYAFDEKGDAYKPDITYVQAIRLVIAASPRRMLTLSQIYDAIEERWPWHKTSGQTWKNSVRHNLSLNKCFVKVDRPTNDGGIKKGSYWTVDDSLSGQTARRTRKGASTTIITPRIEPPYVVPSRVSKEQATNTLASGGIFAWKSPHFVPHEVRRTSRGVEHTRPWHDVPFDR</sequence>
<dbReference type="GO" id="GO:0005634">
    <property type="term" value="C:nucleus"/>
    <property type="evidence" value="ECO:0007669"/>
    <property type="project" value="UniProtKB-SubCell"/>
</dbReference>
<dbReference type="Pfam" id="PF00250">
    <property type="entry name" value="Forkhead"/>
    <property type="match status" value="1"/>
</dbReference>
<keyword evidence="2 3" id="KW-0539">Nucleus</keyword>
<evidence type="ECO:0000256" key="1">
    <source>
        <dbReference type="ARBA" id="ARBA00023125"/>
    </source>
</evidence>
<comment type="subcellular location">
    <subcellularLocation>
        <location evidence="3">Nucleus</location>
    </subcellularLocation>
</comment>
<dbReference type="GO" id="GO:0000978">
    <property type="term" value="F:RNA polymerase II cis-regulatory region sequence-specific DNA binding"/>
    <property type="evidence" value="ECO:0007669"/>
    <property type="project" value="TreeGrafter"/>
</dbReference>
<dbReference type="GeneID" id="43591871"/>
<feature type="DNA-binding region" description="Fork-head" evidence="3">
    <location>
        <begin position="133"/>
        <end position="225"/>
    </location>
</feature>
<evidence type="ECO:0000313" key="6">
    <source>
        <dbReference type="Proteomes" id="UP000322225"/>
    </source>
</evidence>
<reference evidence="5" key="2">
    <citation type="submission" date="2024-01" db="EMBL/GenBank/DDBJ databases">
        <title>Comparative genomics of Cryptococcus and Kwoniella reveals pathogenesis evolution and contrasting modes of karyotype evolution via chromosome fusion or intercentromeric recombination.</title>
        <authorList>
            <person name="Coelho M.A."/>
            <person name="David-Palma M."/>
            <person name="Shea T."/>
            <person name="Bowers K."/>
            <person name="McGinley-Smith S."/>
            <person name="Mohammad A.W."/>
            <person name="Gnirke A."/>
            <person name="Yurkov A.M."/>
            <person name="Nowrousian M."/>
            <person name="Sun S."/>
            <person name="Cuomo C.A."/>
            <person name="Heitman J."/>
        </authorList>
    </citation>
    <scope>NUCLEOTIDE SEQUENCE</scope>
    <source>
        <strain evidence="5">CBS 12478</strain>
    </source>
</reference>
<accession>A0AAJ8MWD6</accession>
<evidence type="ECO:0000259" key="4">
    <source>
        <dbReference type="PROSITE" id="PS50039"/>
    </source>
</evidence>
<dbReference type="PROSITE" id="PS00658">
    <property type="entry name" value="FORK_HEAD_2"/>
    <property type="match status" value="1"/>
</dbReference>
<protein>
    <recommendedName>
        <fullName evidence="4">Fork-head domain-containing protein</fullName>
    </recommendedName>
</protein>
<name>A0AAJ8MWD6_9TREE</name>
<dbReference type="InterPro" id="IPR036390">
    <property type="entry name" value="WH_DNA-bd_sf"/>
</dbReference>
<dbReference type="PANTHER" id="PTHR11829">
    <property type="entry name" value="FORKHEAD BOX PROTEIN"/>
    <property type="match status" value="1"/>
</dbReference>
<dbReference type="Proteomes" id="UP000322225">
    <property type="component" value="Chromosome 3"/>
</dbReference>
<evidence type="ECO:0000256" key="3">
    <source>
        <dbReference type="PROSITE-ProRule" id="PRU00089"/>
    </source>
</evidence>
<dbReference type="InterPro" id="IPR030456">
    <property type="entry name" value="TF_fork_head_CS_2"/>
</dbReference>
<gene>
    <name evidence="5" type="ORF">CI109_101987</name>
</gene>
<dbReference type="InterPro" id="IPR036388">
    <property type="entry name" value="WH-like_DNA-bd_sf"/>
</dbReference>
<dbReference type="SMART" id="SM00339">
    <property type="entry name" value="FH"/>
    <property type="match status" value="1"/>
</dbReference>
<evidence type="ECO:0000256" key="2">
    <source>
        <dbReference type="ARBA" id="ARBA00023242"/>
    </source>
</evidence>
<dbReference type="PROSITE" id="PS50039">
    <property type="entry name" value="FORK_HEAD_3"/>
    <property type="match status" value="1"/>
</dbReference>
<dbReference type="Gene3D" id="1.10.10.10">
    <property type="entry name" value="Winged helix-like DNA-binding domain superfamily/Winged helix DNA-binding domain"/>
    <property type="match status" value="1"/>
</dbReference>
<dbReference type="PANTHER" id="PTHR11829:SF343">
    <property type="entry name" value="FORK-HEAD DOMAIN-CONTAINING PROTEIN"/>
    <property type="match status" value="1"/>
</dbReference>
<dbReference type="InterPro" id="IPR001766">
    <property type="entry name" value="Fork_head_dom"/>
</dbReference>
<dbReference type="RefSeq" id="XP_031858046.2">
    <property type="nucleotide sequence ID" value="XM_032007700.2"/>
</dbReference>
<keyword evidence="6" id="KW-1185">Reference proteome</keyword>
<dbReference type="GO" id="GO:0000981">
    <property type="term" value="F:DNA-binding transcription factor activity, RNA polymerase II-specific"/>
    <property type="evidence" value="ECO:0007669"/>
    <property type="project" value="TreeGrafter"/>
</dbReference>
<dbReference type="EMBL" id="CP144053">
    <property type="protein sequence ID" value="WWD17546.1"/>
    <property type="molecule type" value="Genomic_DNA"/>
</dbReference>
<organism evidence="5 6">
    <name type="scientific">Kwoniella shandongensis</name>
    <dbReference type="NCBI Taxonomy" id="1734106"/>
    <lineage>
        <taxon>Eukaryota</taxon>
        <taxon>Fungi</taxon>
        <taxon>Dikarya</taxon>
        <taxon>Basidiomycota</taxon>
        <taxon>Agaricomycotina</taxon>
        <taxon>Tremellomycetes</taxon>
        <taxon>Tremellales</taxon>
        <taxon>Cryptococcaceae</taxon>
        <taxon>Kwoniella</taxon>
    </lineage>
</organism>
<evidence type="ECO:0000313" key="5">
    <source>
        <dbReference type="EMBL" id="WWD17546.1"/>
    </source>
</evidence>
<proteinExistence type="predicted"/>
<feature type="domain" description="Fork-head" evidence="4">
    <location>
        <begin position="133"/>
        <end position="225"/>
    </location>
</feature>